<reference evidence="2" key="2">
    <citation type="submission" date="2020-09" db="EMBL/GenBank/DDBJ databases">
        <authorList>
            <person name="Sun Q."/>
            <person name="Kim S."/>
        </authorList>
    </citation>
    <scope>NUCLEOTIDE SEQUENCE</scope>
    <source>
        <strain evidence="2">KCTC 23224</strain>
    </source>
</reference>
<evidence type="ECO:0000313" key="3">
    <source>
        <dbReference type="Proteomes" id="UP000642809"/>
    </source>
</evidence>
<dbReference type="SUPFAM" id="SSF48452">
    <property type="entry name" value="TPR-like"/>
    <property type="match status" value="1"/>
</dbReference>
<dbReference type="InterPro" id="IPR011990">
    <property type="entry name" value="TPR-like_helical_dom_sf"/>
</dbReference>
<evidence type="ECO:0000256" key="1">
    <source>
        <dbReference type="SAM" id="SignalP"/>
    </source>
</evidence>
<dbReference type="Proteomes" id="UP000642809">
    <property type="component" value="Unassembled WGS sequence"/>
</dbReference>
<sequence length="477" mass="53785">MKNYIIILVILLMTACDADFTNINTNPVVSVSVQPEFLLRKVLFEYSENASYEGFVAGNLLAQYFMAVDFNLFDRHGLTQPQYGGNPWPFLYENLRDNEILLQLSRQNPTFAIYEGPALVIKAMLFANLTDLYGDVPYSEALKGKSSGVVFPAYDSQEEIYLGEEGLLMLLTLASEKLRLSYGPNRLIGDVIYNGNLQNWLSLAESLRFKLLMRISGKVDVREQLSKLVQDGYLIINPESNAVFRFTSAQPNNFRMSTARIGDFNLFLMSETIQRQLERFNDPRVGVYFRPSANGENQFRGLRNGQDASQLSISIADFSLSGRIFREAAGSMKFPWLTSFELKFLMAEAAHKGFVQLDASVLYQEAVKEAFEYWGVAVPSNYLVHGPASFDSAEDKLELIGTQKWLSMPVNFYEGWIEQRRTGFPLLLPLVASLNDGLMPNRLPYPASEIALNNQNFLVASGNTNGNSINAKVWWAQ</sequence>
<evidence type="ECO:0000313" key="2">
    <source>
        <dbReference type="EMBL" id="GHB49525.1"/>
    </source>
</evidence>
<dbReference type="EMBL" id="BMYF01000024">
    <property type="protein sequence ID" value="GHB49525.1"/>
    <property type="molecule type" value="Genomic_DNA"/>
</dbReference>
<name>A0A8J3D0W5_9BACT</name>
<dbReference type="Gene3D" id="1.25.40.390">
    <property type="match status" value="1"/>
</dbReference>
<gene>
    <name evidence="2" type="ORF">GCM10008106_32810</name>
</gene>
<keyword evidence="3" id="KW-1185">Reference proteome</keyword>
<dbReference type="Pfam" id="PF12771">
    <property type="entry name" value="SusD-like_2"/>
    <property type="match status" value="1"/>
</dbReference>
<comment type="caution">
    <text evidence="2">The sequence shown here is derived from an EMBL/GenBank/DDBJ whole genome shotgun (WGS) entry which is preliminary data.</text>
</comment>
<dbReference type="PROSITE" id="PS51257">
    <property type="entry name" value="PROKAR_LIPOPROTEIN"/>
    <property type="match status" value="1"/>
</dbReference>
<proteinExistence type="predicted"/>
<feature type="chain" id="PRO_5035237617" description="Starch-binding associating with outer membrane" evidence="1">
    <location>
        <begin position="19"/>
        <end position="477"/>
    </location>
</feature>
<dbReference type="AlphaFoldDB" id="A0A8J3D0W5"/>
<reference evidence="2" key="1">
    <citation type="journal article" date="2014" name="Int. J. Syst. Evol. Microbiol.">
        <title>Complete genome sequence of Corynebacterium casei LMG S-19264T (=DSM 44701T), isolated from a smear-ripened cheese.</title>
        <authorList>
            <consortium name="US DOE Joint Genome Institute (JGI-PGF)"/>
            <person name="Walter F."/>
            <person name="Albersmeier A."/>
            <person name="Kalinowski J."/>
            <person name="Ruckert C."/>
        </authorList>
    </citation>
    <scope>NUCLEOTIDE SEQUENCE</scope>
    <source>
        <strain evidence="2">KCTC 23224</strain>
    </source>
</reference>
<evidence type="ECO:0008006" key="4">
    <source>
        <dbReference type="Google" id="ProtNLM"/>
    </source>
</evidence>
<protein>
    <recommendedName>
        <fullName evidence="4">Starch-binding associating with outer membrane</fullName>
    </recommendedName>
</protein>
<dbReference type="RefSeq" id="WP_189585276.1">
    <property type="nucleotide sequence ID" value="NZ_BMYF01000024.1"/>
</dbReference>
<dbReference type="InterPro" id="IPR041662">
    <property type="entry name" value="SusD-like_2"/>
</dbReference>
<keyword evidence="1" id="KW-0732">Signal</keyword>
<feature type="signal peptide" evidence="1">
    <location>
        <begin position="1"/>
        <end position="18"/>
    </location>
</feature>
<organism evidence="2 3">
    <name type="scientific">Mongoliitalea lutea</name>
    <dbReference type="NCBI Taxonomy" id="849756"/>
    <lineage>
        <taxon>Bacteria</taxon>
        <taxon>Pseudomonadati</taxon>
        <taxon>Bacteroidota</taxon>
        <taxon>Cytophagia</taxon>
        <taxon>Cytophagales</taxon>
        <taxon>Cyclobacteriaceae</taxon>
        <taxon>Mongoliitalea</taxon>
    </lineage>
</organism>
<accession>A0A8J3D0W5</accession>